<dbReference type="AlphaFoldDB" id="A0A1B4V3R9"/>
<keyword evidence="10" id="KW-1185">Reference proteome</keyword>
<dbReference type="KEGG" id="sva:SVA_0571"/>
<comment type="subcellular location">
    <subcellularLocation>
        <location evidence="1">Cell membrane</location>
        <topology evidence="1">Multi-pass membrane protein</topology>
    </subcellularLocation>
</comment>
<feature type="transmembrane region" description="Helical" evidence="7">
    <location>
        <begin position="443"/>
        <end position="461"/>
    </location>
</feature>
<evidence type="ECO:0000256" key="4">
    <source>
        <dbReference type="ARBA" id="ARBA00022692"/>
    </source>
</evidence>
<feature type="domain" description="CstA N-terminal" evidence="8">
    <location>
        <begin position="2"/>
        <end position="355"/>
    </location>
</feature>
<evidence type="ECO:0000256" key="1">
    <source>
        <dbReference type="ARBA" id="ARBA00004651"/>
    </source>
</evidence>
<evidence type="ECO:0000313" key="9">
    <source>
        <dbReference type="EMBL" id="BAU47152.1"/>
    </source>
</evidence>
<comment type="similarity">
    <text evidence="2">Belongs to the peptide transporter carbon starvation (CstA) (TC 2.A.114) family.</text>
</comment>
<evidence type="ECO:0000259" key="8">
    <source>
        <dbReference type="Pfam" id="PF02554"/>
    </source>
</evidence>
<evidence type="ECO:0000256" key="7">
    <source>
        <dbReference type="SAM" id="Phobius"/>
    </source>
</evidence>
<feature type="transmembrane region" description="Helical" evidence="7">
    <location>
        <begin position="533"/>
        <end position="554"/>
    </location>
</feature>
<feature type="transmembrane region" description="Helical" evidence="7">
    <location>
        <begin position="501"/>
        <end position="527"/>
    </location>
</feature>
<feature type="transmembrane region" description="Helical" evidence="7">
    <location>
        <begin position="473"/>
        <end position="494"/>
    </location>
</feature>
<feature type="transmembrane region" description="Helical" evidence="7">
    <location>
        <begin position="333"/>
        <end position="358"/>
    </location>
</feature>
<feature type="transmembrane region" description="Helical" evidence="7">
    <location>
        <begin position="257"/>
        <end position="277"/>
    </location>
</feature>
<keyword evidence="4 7" id="KW-0812">Transmembrane</keyword>
<feature type="transmembrane region" description="Helical" evidence="7">
    <location>
        <begin position="160"/>
        <end position="178"/>
    </location>
</feature>
<dbReference type="OrthoDB" id="9761224at2"/>
<protein>
    <submittedName>
        <fullName evidence="9">Carbon starvation protein CstA</fullName>
    </submittedName>
</protein>
<evidence type="ECO:0000256" key="2">
    <source>
        <dbReference type="ARBA" id="ARBA00007755"/>
    </source>
</evidence>
<feature type="transmembrane region" description="Helical" evidence="7">
    <location>
        <begin position="130"/>
        <end position="154"/>
    </location>
</feature>
<reference evidence="9 10" key="1">
    <citation type="submission" date="2015-08" db="EMBL/GenBank/DDBJ databases">
        <title>Complete genome sequence of Sulfurifustis variabilis.</title>
        <authorList>
            <person name="Miura A."/>
            <person name="Kojima H."/>
            <person name="Fukui M."/>
        </authorList>
    </citation>
    <scope>NUCLEOTIDE SEQUENCE [LARGE SCALE GENOMIC DNA]</scope>
    <source>
        <strain evidence="10">skN76</strain>
    </source>
</reference>
<dbReference type="PANTHER" id="PTHR30252">
    <property type="entry name" value="INNER MEMBRANE PEPTIDE TRANSPORTER"/>
    <property type="match status" value="1"/>
</dbReference>
<dbReference type="InterPro" id="IPR003706">
    <property type="entry name" value="CstA_N"/>
</dbReference>
<dbReference type="RefSeq" id="WP_096458498.1">
    <property type="nucleotide sequence ID" value="NZ_AP014936.1"/>
</dbReference>
<gene>
    <name evidence="9" type="ORF">SVA_0571</name>
</gene>
<evidence type="ECO:0000313" key="10">
    <source>
        <dbReference type="Proteomes" id="UP000218899"/>
    </source>
</evidence>
<dbReference type="PANTHER" id="PTHR30252:SF0">
    <property type="entry name" value="PEPTIDE TRANSPORTER CSTA"/>
    <property type="match status" value="1"/>
</dbReference>
<name>A0A1B4V3R9_9GAMM</name>
<dbReference type="GO" id="GO:0009267">
    <property type="term" value="P:cellular response to starvation"/>
    <property type="evidence" value="ECO:0007669"/>
    <property type="project" value="InterPro"/>
</dbReference>
<evidence type="ECO:0000256" key="3">
    <source>
        <dbReference type="ARBA" id="ARBA00022475"/>
    </source>
</evidence>
<organism evidence="9 10">
    <name type="scientific">Sulfurifustis variabilis</name>
    <dbReference type="NCBI Taxonomy" id="1675686"/>
    <lineage>
        <taxon>Bacteria</taxon>
        <taxon>Pseudomonadati</taxon>
        <taxon>Pseudomonadota</taxon>
        <taxon>Gammaproteobacteria</taxon>
        <taxon>Acidiferrobacterales</taxon>
        <taxon>Acidiferrobacteraceae</taxon>
        <taxon>Sulfurifustis</taxon>
    </lineage>
</organism>
<sequence>MNSLFLVIVTLVAFAFGYRFYAKWLSLDVFQLQNKYSTPAHTRFDDRDHVPAQRHLLFGHHLAAVAAGAVFLGPVVAAAWGWIPAFLWIVAGSAVAAGVYALGSYWLVVRQPLTLWEIARSLIGSWGGPALIVLAVPVLLILAAAGAGFVASLLAAYPTAALPLAGLALVAAALGTFLHGRPEITLAPASIAALLLVVMLLWLFDATSLAFTGALQLDLAGETLFSVDAVSVWLVVVLGYAFFSARAPVWRLIRPRGYLTALLTGFALLGFYAGIAVEQPALVAPPFHEAPDRPGALPWLFLVVSSGALAGFQFLVIHGVTARQLRRVGDARFVGYGGALAEGLLALTALLVATTSFAEADTWSSYFRSVSAANVSGVFKLYVDGYVRIAAGIGLDPDFARTLVVTVAAGLALSTVEAAIRALHRLIPGATEAGDAKGASHRLGTRSLWAVIAAVAVLALADGHGLGGVEAWPLFAPLNLWLAALVLWLVAMALRAGELPFAPVLALAGAASLIGLWASAAQLIAWWSAGETLFFVAGLLATLVSAGAIGRSALALAADYGLRLPGT</sequence>
<feature type="transmembrane region" description="Helical" evidence="7">
    <location>
        <begin position="57"/>
        <end position="80"/>
    </location>
</feature>
<feature type="transmembrane region" description="Helical" evidence="7">
    <location>
        <begin position="185"/>
        <end position="204"/>
    </location>
</feature>
<feature type="transmembrane region" description="Helical" evidence="7">
    <location>
        <begin position="224"/>
        <end position="245"/>
    </location>
</feature>
<keyword evidence="5 7" id="KW-1133">Transmembrane helix</keyword>
<dbReference type="Pfam" id="PF02554">
    <property type="entry name" value="CstA"/>
    <property type="match status" value="1"/>
</dbReference>
<dbReference type="EMBL" id="AP014936">
    <property type="protein sequence ID" value="BAU47152.1"/>
    <property type="molecule type" value="Genomic_DNA"/>
</dbReference>
<dbReference type="InterPro" id="IPR051605">
    <property type="entry name" value="CstA"/>
</dbReference>
<feature type="transmembrane region" description="Helical" evidence="7">
    <location>
        <begin position="297"/>
        <end position="321"/>
    </location>
</feature>
<evidence type="ECO:0000256" key="6">
    <source>
        <dbReference type="ARBA" id="ARBA00023136"/>
    </source>
</evidence>
<accession>A0A1B4V3R9</accession>
<feature type="transmembrane region" description="Helical" evidence="7">
    <location>
        <begin position="6"/>
        <end position="22"/>
    </location>
</feature>
<dbReference type="GO" id="GO:0005886">
    <property type="term" value="C:plasma membrane"/>
    <property type="evidence" value="ECO:0007669"/>
    <property type="project" value="UniProtKB-SubCell"/>
</dbReference>
<keyword evidence="6 7" id="KW-0472">Membrane</keyword>
<keyword evidence="3" id="KW-1003">Cell membrane</keyword>
<feature type="transmembrane region" description="Helical" evidence="7">
    <location>
        <begin position="86"/>
        <end position="109"/>
    </location>
</feature>
<evidence type="ECO:0000256" key="5">
    <source>
        <dbReference type="ARBA" id="ARBA00022989"/>
    </source>
</evidence>
<dbReference type="Proteomes" id="UP000218899">
    <property type="component" value="Chromosome"/>
</dbReference>
<proteinExistence type="inferred from homology"/>